<dbReference type="Proteomes" id="UP001162135">
    <property type="component" value="Unassembled WGS sequence"/>
</dbReference>
<dbReference type="RefSeq" id="WP_280337942.1">
    <property type="nucleotide sequence ID" value="NZ_PGFS01000001.1"/>
</dbReference>
<proteinExistence type="predicted"/>
<evidence type="ECO:0000313" key="4">
    <source>
        <dbReference type="Proteomes" id="UP001162135"/>
    </source>
</evidence>
<dbReference type="InterPro" id="IPR041215">
    <property type="entry name" value="FlgO_dom"/>
</dbReference>
<accession>A0ABT6I5H9</accession>
<sequence length="188" mass="20399">MPLSSCARLWLLVLLLAALAGCSALDPNGHPHQPTTLERVDSAAKTLVENHRGRLDDAAPLVATTFVDVDHLGQSSTLGRTLSEMFVSRLVESGLPVIEVKLRNSLYIEENTGELILSRNVQRLSQDYDASAVLVGTYARAQDRLFINVRVVRIADRAILGATSFALPLNNDLRTLLPPAIPESGGQH</sequence>
<reference evidence="3" key="2">
    <citation type="submission" date="2017-11" db="EMBL/GenBank/DDBJ databases">
        <authorList>
            <person name="Das S.K."/>
        </authorList>
    </citation>
    <scope>NUCLEOTIDE SEQUENCE</scope>
    <source>
        <strain evidence="3">S4-41</strain>
    </source>
</reference>
<reference evidence="3" key="1">
    <citation type="journal article" date="2015" name="Antonie Van Leeuwenhoek">
        <title>Comparative 16S rRNA signatures and multilocus sequence analysis for the genus Salinicola and description of Salinicola acroporae sp. nov., isolated from coral Acropora digitifera.</title>
        <authorList>
            <person name="Lepcha R.T."/>
            <person name="Poddar A."/>
            <person name="Schumann P."/>
            <person name="Das S.K."/>
        </authorList>
    </citation>
    <scope>NUCLEOTIDE SEQUENCE</scope>
    <source>
        <strain evidence="3">S4-41</strain>
    </source>
</reference>
<protein>
    <recommendedName>
        <fullName evidence="2">FlgO domain-containing protein</fullName>
    </recommendedName>
</protein>
<gene>
    <name evidence="3" type="ORF">CUR86_09960</name>
</gene>
<feature type="chain" id="PRO_5045997699" description="FlgO domain-containing protein" evidence="1">
    <location>
        <begin position="21"/>
        <end position="188"/>
    </location>
</feature>
<organism evidence="3 4">
    <name type="scientific">Salinicola acroporae</name>
    <dbReference type="NCBI Taxonomy" id="1541440"/>
    <lineage>
        <taxon>Bacteria</taxon>
        <taxon>Pseudomonadati</taxon>
        <taxon>Pseudomonadota</taxon>
        <taxon>Gammaproteobacteria</taxon>
        <taxon>Oceanospirillales</taxon>
        <taxon>Halomonadaceae</taxon>
        <taxon>Salinicola</taxon>
    </lineage>
</organism>
<evidence type="ECO:0000256" key="1">
    <source>
        <dbReference type="SAM" id="SignalP"/>
    </source>
</evidence>
<dbReference type="Pfam" id="PF17680">
    <property type="entry name" value="FlgO"/>
    <property type="match status" value="1"/>
</dbReference>
<keyword evidence="1" id="KW-0732">Signal</keyword>
<evidence type="ECO:0000259" key="2">
    <source>
        <dbReference type="Pfam" id="PF17680"/>
    </source>
</evidence>
<keyword evidence="4" id="KW-1185">Reference proteome</keyword>
<comment type="caution">
    <text evidence="3">The sequence shown here is derived from an EMBL/GenBank/DDBJ whole genome shotgun (WGS) entry which is preliminary data.</text>
</comment>
<feature type="signal peptide" evidence="1">
    <location>
        <begin position="1"/>
        <end position="20"/>
    </location>
</feature>
<dbReference type="EMBL" id="PGFS01000001">
    <property type="protein sequence ID" value="MDH4572743.1"/>
    <property type="molecule type" value="Genomic_DNA"/>
</dbReference>
<evidence type="ECO:0000313" key="3">
    <source>
        <dbReference type="EMBL" id="MDH4572743.1"/>
    </source>
</evidence>
<feature type="domain" description="FlgO" evidence="2">
    <location>
        <begin position="42"/>
        <end position="170"/>
    </location>
</feature>
<name>A0ABT6I5H9_9GAMM</name>